<dbReference type="OMA" id="IRTWKVW"/>
<dbReference type="Gramene" id="AUR62005520-RA">
    <property type="protein sequence ID" value="AUR62005520-RA:cds"/>
    <property type="gene ID" value="AUR62005520"/>
</dbReference>
<feature type="repeat" description="WD" evidence="3">
    <location>
        <begin position="365"/>
        <end position="402"/>
    </location>
</feature>
<dbReference type="RefSeq" id="XP_021743859.1">
    <property type="nucleotide sequence ID" value="XM_021888167.1"/>
</dbReference>
<dbReference type="InterPro" id="IPR020472">
    <property type="entry name" value="WD40_PAC1"/>
</dbReference>
<keyword evidence="5" id="KW-1185">Reference proteome</keyword>
<proteinExistence type="predicted"/>
<evidence type="ECO:0000256" key="2">
    <source>
        <dbReference type="ARBA" id="ARBA00022737"/>
    </source>
</evidence>
<feature type="repeat" description="WD" evidence="3">
    <location>
        <begin position="322"/>
        <end position="351"/>
    </location>
</feature>
<feature type="repeat" description="WD" evidence="3">
    <location>
        <begin position="276"/>
        <end position="317"/>
    </location>
</feature>
<dbReference type="PROSITE" id="PS50294">
    <property type="entry name" value="WD_REPEATS_REGION"/>
    <property type="match status" value="3"/>
</dbReference>
<evidence type="ECO:0000313" key="5">
    <source>
        <dbReference type="Proteomes" id="UP000596660"/>
    </source>
</evidence>
<dbReference type="PROSITE" id="PS50082">
    <property type="entry name" value="WD_REPEATS_2"/>
    <property type="match status" value="4"/>
</dbReference>
<dbReference type="AlphaFoldDB" id="A0A803L0Y2"/>
<dbReference type="Pfam" id="PF00400">
    <property type="entry name" value="WD40"/>
    <property type="match status" value="5"/>
</dbReference>
<gene>
    <name evidence="4" type="primary">LOC110709905</name>
</gene>
<evidence type="ECO:0000256" key="1">
    <source>
        <dbReference type="ARBA" id="ARBA00022574"/>
    </source>
</evidence>
<dbReference type="InterPro" id="IPR036322">
    <property type="entry name" value="WD40_repeat_dom_sf"/>
</dbReference>
<sequence length="412" mass="44439">MKLKTRFCFCTSTVAGDDSNNFPATTSSSSSTSPASNTSLQSHLSLQTLPSVPSLQYFSLLDVSATVTVTHSLSCTLSLPSSISSLSLSFASSLLYVSSGHQINVYDSSTLSLLETFNSDGTSAGAVKSVTFSEGKIFSAHQDGKIRVWKLTASKKHKMVSTLPTLTDRLRRYPVPKNHVKVRRHKTRLWVEHNDAVSSLAVTNGKIYSVSWDKTLKVWGPKSLRCYESVTAHEDAINAVIVSTDGTVYTGSADGRIRVWAKKSGSEKKHSGIATLEKHKSAINALALNSDGSILFSGACDRSILVWEREDSAKYMVVSGALRGHNGAILCLINVSDFLISGSADRTVRIWRRGFEGKFCCLSVLTGHSKPVKSLAAKMEGEDGISVFSGGLNGEIKVWSLKINYSGSHDSG</sequence>
<keyword evidence="2" id="KW-0677">Repeat</keyword>
<dbReference type="GeneID" id="110709905"/>
<dbReference type="KEGG" id="cqi:110709905"/>
<dbReference type="Gene3D" id="2.130.10.10">
    <property type="entry name" value="YVTN repeat-like/Quinoprotein amine dehydrogenase"/>
    <property type="match status" value="2"/>
</dbReference>
<evidence type="ECO:0000256" key="3">
    <source>
        <dbReference type="PROSITE-ProRule" id="PRU00221"/>
    </source>
</evidence>
<reference evidence="4" key="1">
    <citation type="journal article" date="2017" name="Nature">
        <title>The genome of Chenopodium quinoa.</title>
        <authorList>
            <person name="Jarvis D.E."/>
            <person name="Ho Y.S."/>
            <person name="Lightfoot D.J."/>
            <person name="Schmoeckel S.M."/>
            <person name="Li B."/>
            <person name="Borm T.J.A."/>
            <person name="Ohyanagi H."/>
            <person name="Mineta K."/>
            <person name="Michell C.T."/>
            <person name="Saber N."/>
            <person name="Kharbatia N.M."/>
            <person name="Rupper R.R."/>
            <person name="Sharp A.R."/>
            <person name="Dally N."/>
            <person name="Boughton B.A."/>
            <person name="Woo Y.H."/>
            <person name="Gao G."/>
            <person name="Schijlen E.G.W.M."/>
            <person name="Guo X."/>
            <person name="Momin A.A."/>
            <person name="Negrao S."/>
            <person name="Al-Babili S."/>
            <person name="Gehring C."/>
            <person name="Roessner U."/>
            <person name="Jung C."/>
            <person name="Murphy K."/>
            <person name="Arold S.T."/>
            <person name="Gojobori T."/>
            <person name="van der Linden C.G."/>
            <person name="van Loo E.N."/>
            <person name="Jellen E.N."/>
            <person name="Maughan P.J."/>
            <person name="Tester M."/>
        </authorList>
    </citation>
    <scope>NUCLEOTIDE SEQUENCE [LARGE SCALE GENOMIC DNA]</scope>
    <source>
        <strain evidence="4">cv. PI 614886</strain>
    </source>
</reference>
<dbReference type="PANTHER" id="PTHR22844:SF199">
    <property type="entry name" value="F21J9.19"/>
    <property type="match status" value="1"/>
</dbReference>
<dbReference type="EnsemblPlants" id="AUR62005520-RA">
    <property type="protein sequence ID" value="AUR62005520-RA:cds"/>
    <property type="gene ID" value="AUR62005520"/>
</dbReference>
<feature type="repeat" description="WD" evidence="3">
    <location>
        <begin position="230"/>
        <end position="270"/>
    </location>
</feature>
<name>A0A803L0Y2_CHEQI</name>
<evidence type="ECO:0000313" key="4">
    <source>
        <dbReference type="EnsemblPlants" id="AUR62005520-RA:cds"/>
    </source>
</evidence>
<dbReference type="Proteomes" id="UP000596660">
    <property type="component" value="Unplaced"/>
</dbReference>
<dbReference type="SUPFAM" id="SSF50978">
    <property type="entry name" value="WD40 repeat-like"/>
    <property type="match status" value="1"/>
</dbReference>
<dbReference type="PRINTS" id="PR00320">
    <property type="entry name" value="GPROTEINBRPT"/>
</dbReference>
<dbReference type="InterPro" id="IPR001680">
    <property type="entry name" value="WD40_rpt"/>
</dbReference>
<dbReference type="OrthoDB" id="674604at2759"/>
<protein>
    <submittedName>
        <fullName evidence="4">Uncharacterized protein</fullName>
    </submittedName>
</protein>
<dbReference type="PANTHER" id="PTHR22844">
    <property type="entry name" value="F-BOX AND WD40 DOMAIN PROTEIN"/>
    <property type="match status" value="1"/>
</dbReference>
<accession>A0A803L0Y2</accession>
<organism evidence="4 5">
    <name type="scientific">Chenopodium quinoa</name>
    <name type="common">Quinoa</name>
    <dbReference type="NCBI Taxonomy" id="63459"/>
    <lineage>
        <taxon>Eukaryota</taxon>
        <taxon>Viridiplantae</taxon>
        <taxon>Streptophyta</taxon>
        <taxon>Embryophyta</taxon>
        <taxon>Tracheophyta</taxon>
        <taxon>Spermatophyta</taxon>
        <taxon>Magnoliopsida</taxon>
        <taxon>eudicotyledons</taxon>
        <taxon>Gunneridae</taxon>
        <taxon>Pentapetalae</taxon>
        <taxon>Caryophyllales</taxon>
        <taxon>Chenopodiaceae</taxon>
        <taxon>Chenopodioideae</taxon>
        <taxon>Atripliceae</taxon>
        <taxon>Chenopodium</taxon>
    </lineage>
</organism>
<dbReference type="FunFam" id="2.130.10.10:FF:000775">
    <property type="entry name" value="BnaA09g28200D protein"/>
    <property type="match status" value="1"/>
</dbReference>
<reference evidence="4" key="2">
    <citation type="submission" date="2021-03" db="UniProtKB">
        <authorList>
            <consortium name="EnsemblPlants"/>
        </authorList>
    </citation>
    <scope>IDENTIFICATION</scope>
</reference>
<dbReference type="InterPro" id="IPR015943">
    <property type="entry name" value="WD40/YVTN_repeat-like_dom_sf"/>
</dbReference>
<keyword evidence="1 3" id="KW-0853">WD repeat</keyword>
<dbReference type="InterPro" id="IPR045182">
    <property type="entry name" value="JINGUBANG-like"/>
</dbReference>
<dbReference type="SMART" id="SM00320">
    <property type="entry name" value="WD40"/>
    <property type="match status" value="7"/>
</dbReference>